<gene>
    <name evidence="2" type="ORF">CATMQ487_18950</name>
</gene>
<reference evidence="2" key="1">
    <citation type="submission" date="2022-04" db="EMBL/GenBank/DDBJ databases">
        <title>Whole genome sequence of Sphaerotilus sp. FB-5.</title>
        <authorList>
            <person name="Takeda M."/>
            <person name="Narihara S."/>
            <person name="Akimoto M."/>
            <person name="Akimoto R."/>
            <person name="Nishiyashiki S."/>
            <person name="Murakami T."/>
        </authorList>
    </citation>
    <scope>NUCLEOTIDE SEQUENCE</scope>
    <source>
        <strain evidence="2">FB-5</strain>
    </source>
</reference>
<organism evidence="2 3">
    <name type="scientific">Sphaerotilus microaerophilus</name>
    <dbReference type="NCBI Taxonomy" id="2914710"/>
    <lineage>
        <taxon>Bacteria</taxon>
        <taxon>Pseudomonadati</taxon>
        <taxon>Pseudomonadota</taxon>
        <taxon>Betaproteobacteria</taxon>
        <taxon>Burkholderiales</taxon>
        <taxon>Sphaerotilaceae</taxon>
        <taxon>Sphaerotilus</taxon>
    </lineage>
</organism>
<dbReference type="Pfam" id="PF07277">
    <property type="entry name" value="SapC"/>
    <property type="match status" value="1"/>
</dbReference>
<feature type="region of interest" description="Disordered" evidence="1">
    <location>
        <begin position="1"/>
        <end position="22"/>
    </location>
</feature>
<dbReference type="EMBL" id="AP025730">
    <property type="protein sequence ID" value="BDI04925.1"/>
    <property type="molecule type" value="Genomic_DNA"/>
</dbReference>
<dbReference type="RefSeq" id="WP_251973007.1">
    <property type="nucleotide sequence ID" value="NZ_AP025730.1"/>
</dbReference>
<keyword evidence="3" id="KW-1185">Reference proteome</keyword>
<proteinExistence type="predicted"/>
<dbReference type="InterPro" id="IPR010836">
    <property type="entry name" value="SapC"/>
</dbReference>
<name>A0ABN6PIS5_9BURK</name>
<evidence type="ECO:0000256" key="1">
    <source>
        <dbReference type="SAM" id="MobiDB-lite"/>
    </source>
</evidence>
<sequence length="266" mass="28934">MTNPSPADTTPSPTPPQATAGPAAASALYRDVVLVDRKAHAGKRVQPVQDWRIAAEMNAVFVTGSEFAAAAREFPIAFVPVGTQADGKPEVSPVVLLGLRERENLTVTPSGRWDARFLPAFLRRYPFAYVRTDGERFSLAVDSAWPGFNDREGQPLMDGQGEPSPFLTELLKFLDAFEDEAARTRRFASRLVELDLLRGGEINGKLADGTPVQAQGFFMVDEAKLRDLPDATVLDLHRSGALGLIHAHLVSMGQVESLAARLARRS</sequence>
<protein>
    <submittedName>
        <fullName evidence="2">Peptidase</fullName>
    </submittedName>
</protein>
<evidence type="ECO:0000313" key="3">
    <source>
        <dbReference type="Proteomes" id="UP001057498"/>
    </source>
</evidence>
<dbReference type="Proteomes" id="UP001057498">
    <property type="component" value="Chromosome"/>
</dbReference>
<evidence type="ECO:0000313" key="2">
    <source>
        <dbReference type="EMBL" id="BDI04925.1"/>
    </source>
</evidence>
<accession>A0ABN6PIS5</accession>